<dbReference type="SUPFAM" id="SSF56176">
    <property type="entry name" value="FAD-binding/transporter-associated domain-like"/>
    <property type="match status" value="1"/>
</dbReference>
<dbReference type="Proteomes" id="UP000269692">
    <property type="component" value="Unassembled WGS sequence"/>
</dbReference>
<dbReference type="PANTHER" id="PTHR42659:SF2">
    <property type="entry name" value="XANTHINE DEHYDROGENASE SUBUNIT C-RELATED"/>
    <property type="match status" value="1"/>
</dbReference>
<organism evidence="6 7">
    <name type="scientific">Xanthobacter tagetidis</name>
    <dbReference type="NCBI Taxonomy" id="60216"/>
    <lineage>
        <taxon>Bacteria</taxon>
        <taxon>Pseudomonadati</taxon>
        <taxon>Pseudomonadota</taxon>
        <taxon>Alphaproteobacteria</taxon>
        <taxon>Hyphomicrobiales</taxon>
        <taxon>Xanthobacteraceae</taxon>
        <taxon>Xanthobacter</taxon>
    </lineage>
</organism>
<dbReference type="Gene3D" id="3.30.43.10">
    <property type="entry name" value="Uridine Diphospho-n-acetylenolpyruvylglucosamine Reductase, domain 2"/>
    <property type="match status" value="1"/>
</dbReference>
<gene>
    <name evidence="6" type="ORF">D9R14_11480</name>
</gene>
<dbReference type="GO" id="GO:0016491">
    <property type="term" value="F:oxidoreductase activity"/>
    <property type="evidence" value="ECO:0007669"/>
    <property type="project" value="UniProtKB-KW"/>
</dbReference>
<evidence type="ECO:0000259" key="5">
    <source>
        <dbReference type="PROSITE" id="PS51387"/>
    </source>
</evidence>
<dbReference type="OrthoDB" id="9793944at2"/>
<dbReference type="InterPro" id="IPR036318">
    <property type="entry name" value="FAD-bd_PCMH-like_sf"/>
</dbReference>
<protein>
    <submittedName>
        <fullName evidence="6">Carbon monoxide dehydrogenase</fullName>
    </submittedName>
</protein>
<dbReference type="PANTHER" id="PTHR42659">
    <property type="entry name" value="XANTHINE DEHYDROGENASE SUBUNIT C-RELATED"/>
    <property type="match status" value="1"/>
</dbReference>
<dbReference type="PROSITE" id="PS51387">
    <property type="entry name" value="FAD_PCMH"/>
    <property type="match status" value="1"/>
</dbReference>
<dbReference type="Gene3D" id="3.30.465.10">
    <property type="match status" value="1"/>
</dbReference>
<keyword evidence="1" id="KW-0285">Flavoprotein</keyword>
<dbReference type="GO" id="GO:0071949">
    <property type="term" value="F:FAD binding"/>
    <property type="evidence" value="ECO:0007669"/>
    <property type="project" value="InterPro"/>
</dbReference>
<dbReference type="InterPro" id="IPR002346">
    <property type="entry name" value="Mopterin_DH_FAD-bd"/>
</dbReference>
<reference evidence="6 7" key="1">
    <citation type="submission" date="2018-10" db="EMBL/GenBank/DDBJ databases">
        <title>Xanthobacter tagetidis genome sequencing and assembly.</title>
        <authorList>
            <person name="Maclea K.S."/>
            <person name="Goen A.E."/>
            <person name="Fatima S.A."/>
        </authorList>
    </citation>
    <scope>NUCLEOTIDE SEQUENCE [LARGE SCALE GENOMIC DNA]</scope>
    <source>
        <strain evidence="6 7">ATCC 700314</strain>
    </source>
</reference>
<dbReference type="InterPro" id="IPR016169">
    <property type="entry name" value="FAD-bd_PCMH_sub2"/>
</dbReference>
<keyword evidence="3" id="KW-0560">Oxidoreductase</keyword>
<dbReference type="EMBL" id="RCTF01000008">
    <property type="protein sequence ID" value="RLP78422.1"/>
    <property type="molecule type" value="Genomic_DNA"/>
</dbReference>
<evidence type="ECO:0000256" key="4">
    <source>
        <dbReference type="SAM" id="MobiDB-lite"/>
    </source>
</evidence>
<dbReference type="InterPro" id="IPR016166">
    <property type="entry name" value="FAD-bd_PCMH"/>
</dbReference>
<evidence type="ECO:0000313" key="6">
    <source>
        <dbReference type="EMBL" id="RLP78422.1"/>
    </source>
</evidence>
<comment type="caution">
    <text evidence="6">The sequence shown here is derived from an EMBL/GenBank/DDBJ whole genome shotgun (WGS) entry which is preliminary data.</text>
</comment>
<proteinExistence type="predicted"/>
<evidence type="ECO:0000256" key="2">
    <source>
        <dbReference type="ARBA" id="ARBA00022827"/>
    </source>
</evidence>
<sequence length="293" mass="30005">MGSRPAGRDASGSGPAGAGAVKPARFDYVRPRSVEDALARLASEPGAKLIAGGQSLGPMLNLRLARPSLLVDIGGLPELFQADAGADESFVGAGITHAMIEDRMVADGSAGFMPHVARTIAYRAVRNRGTIGGSIAHADPAADWLLALTALGADVIVARSTGERRIALPQFVIAAFTPALGESEMVLGFTFPSLSAGARFGHAKLARKLGKFADAAAAVIVDRPRGVCRIALGRPEGQPVLLPGLADQVAADGQPSPQDIAAALASALPELDAFERRILSGALGRALAQALMP</sequence>
<dbReference type="Pfam" id="PF00941">
    <property type="entry name" value="FAD_binding_5"/>
    <property type="match status" value="1"/>
</dbReference>
<accession>A0A3L7AG84</accession>
<evidence type="ECO:0000256" key="3">
    <source>
        <dbReference type="ARBA" id="ARBA00023002"/>
    </source>
</evidence>
<name>A0A3L7AG84_9HYPH</name>
<keyword evidence="2" id="KW-0274">FAD</keyword>
<evidence type="ECO:0000256" key="1">
    <source>
        <dbReference type="ARBA" id="ARBA00022630"/>
    </source>
</evidence>
<keyword evidence="7" id="KW-1185">Reference proteome</keyword>
<evidence type="ECO:0000313" key="7">
    <source>
        <dbReference type="Proteomes" id="UP000269692"/>
    </source>
</evidence>
<feature type="region of interest" description="Disordered" evidence="4">
    <location>
        <begin position="1"/>
        <end position="21"/>
    </location>
</feature>
<dbReference type="InterPro" id="IPR016167">
    <property type="entry name" value="FAD-bd_PCMH_sub1"/>
</dbReference>
<dbReference type="AlphaFoldDB" id="A0A3L7AG84"/>
<dbReference type="InterPro" id="IPR051312">
    <property type="entry name" value="Diverse_Substr_Oxidored"/>
</dbReference>
<feature type="domain" description="FAD-binding PCMH-type" evidence="5">
    <location>
        <begin position="21"/>
        <end position="196"/>
    </location>
</feature>